<feature type="region of interest" description="Disordered" evidence="14">
    <location>
        <begin position="326"/>
        <end position="350"/>
    </location>
</feature>
<keyword evidence="12" id="KW-0342">GTP-binding</keyword>
<keyword evidence="3 15" id="KW-0812">Transmembrane</keyword>
<dbReference type="InterPro" id="IPR052266">
    <property type="entry name" value="Miro-EF-hand_domain"/>
</dbReference>
<comment type="similarity">
    <text evidence="2">Belongs to the mitochondrial Rho GTPase family.</text>
</comment>
<dbReference type="Gene3D" id="3.40.50.300">
    <property type="entry name" value="P-loop containing nucleotide triphosphate hydrolases"/>
    <property type="match status" value="2"/>
</dbReference>
<evidence type="ECO:0000256" key="1">
    <source>
        <dbReference type="ARBA" id="ARBA00004200"/>
    </source>
</evidence>
<keyword evidence="11" id="KW-0496">Mitochondrion</keyword>
<dbReference type="InterPro" id="IPR013567">
    <property type="entry name" value="EF_hand_assoc_2"/>
</dbReference>
<evidence type="ECO:0000256" key="4">
    <source>
        <dbReference type="ARBA" id="ARBA00022723"/>
    </source>
</evidence>
<dbReference type="PANTHER" id="PTHR46819:SF1">
    <property type="entry name" value="EF-HAND CALCIUM-BINDING DOMAIN-CONTAINING PROTEIN 7"/>
    <property type="match status" value="1"/>
</dbReference>
<keyword evidence="4" id="KW-0479">Metal-binding</keyword>
<dbReference type="GO" id="GO:0005525">
    <property type="term" value="F:GTP binding"/>
    <property type="evidence" value="ECO:0007669"/>
    <property type="project" value="UniProtKB-KW"/>
</dbReference>
<evidence type="ECO:0000256" key="3">
    <source>
        <dbReference type="ARBA" id="ARBA00022692"/>
    </source>
</evidence>
<protein>
    <submittedName>
        <fullName evidence="17">EF hand associated, type-2</fullName>
    </submittedName>
</protein>
<name>A0A1R3GLS5_COCAP</name>
<dbReference type="GO" id="GO:0005509">
    <property type="term" value="F:calcium ion binding"/>
    <property type="evidence" value="ECO:0007669"/>
    <property type="project" value="InterPro"/>
</dbReference>
<dbReference type="PANTHER" id="PTHR46819">
    <property type="entry name" value="EF-HAND CALCIUM-BINDING DOMAIN-CONTAINING PROTEIN 7"/>
    <property type="match status" value="1"/>
</dbReference>
<dbReference type="EMBL" id="AWWV01014053">
    <property type="protein sequence ID" value="OMO58970.1"/>
    <property type="molecule type" value="Genomic_DNA"/>
</dbReference>
<evidence type="ECO:0000256" key="11">
    <source>
        <dbReference type="ARBA" id="ARBA00023128"/>
    </source>
</evidence>
<evidence type="ECO:0000259" key="16">
    <source>
        <dbReference type="PROSITE" id="PS50222"/>
    </source>
</evidence>
<keyword evidence="6" id="KW-0547">Nucleotide-binding</keyword>
<evidence type="ECO:0000313" key="17">
    <source>
        <dbReference type="EMBL" id="OMO58970.1"/>
    </source>
</evidence>
<keyword evidence="8" id="KW-0378">Hydrolase</keyword>
<dbReference type="STRING" id="210143.A0A1R3GLS5"/>
<dbReference type="Proteomes" id="UP000188268">
    <property type="component" value="Unassembled WGS sequence"/>
</dbReference>
<accession>A0A1R3GLS5</accession>
<dbReference type="Pfam" id="PF08356">
    <property type="entry name" value="EF_assoc_2"/>
    <property type="match status" value="1"/>
</dbReference>
<proteinExistence type="inferred from homology"/>
<evidence type="ECO:0000256" key="14">
    <source>
        <dbReference type="SAM" id="MobiDB-lite"/>
    </source>
</evidence>
<evidence type="ECO:0000256" key="12">
    <source>
        <dbReference type="ARBA" id="ARBA00023134"/>
    </source>
</evidence>
<dbReference type="SUPFAM" id="SSF52540">
    <property type="entry name" value="P-loop containing nucleoside triphosphate hydrolases"/>
    <property type="match status" value="2"/>
</dbReference>
<dbReference type="Gramene" id="OMO58970">
    <property type="protein sequence ID" value="OMO58970"/>
    <property type="gene ID" value="CCACVL1_25197"/>
</dbReference>
<evidence type="ECO:0000256" key="9">
    <source>
        <dbReference type="ARBA" id="ARBA00022837"/>
    </source>
</evidence>
<reference evidence="17 18" key="1">
    <citation type="submission" date="2013-09" db="EMBL/GenBank/DDBJ databases">
        <title>Corchorus capsularis genome sequencing.</title>
        <authorList>
            <person name="Alam M."/>
            <person name="Haque M.S."/>
            <person name="Islam M.S."/>
            <person name="Emdad E.M."/>
            <person name="Islam M.M."/>
            <person name="Ahmed B."/>
            <person name="Halim A."/>
            <person name="Hossen Q.M.M."/>
            <person name="Hossain M.Z."/>
            <person name="Ahmed R."/>
            <person name="Khan M.M."/>
            <person name="Islam R."/>
            <person name="Rashid M.M."/>
            <person name="Khan S.A."/>
            <person name="Rahman M.S."/>
            <person name="Alam M."/>
        </authorList>
    </citation>
    <scope>NUCLEOTIDE SEQUENCE [LARGE SCALE GENOMIC DNA]</scope>
    <source>
        <strain evidence="18">cv. CVL-1</strain>
        <tissue evidence="17">Whole seedling</tissue>
    </source>
</reference>
<keyword evidence="5" id="KW-0677">Repeat</keyword>
<dbReference type="OrthoDB" id="10020961at2759"/>
<dbReference type="FunFam" id="1.10.238.10:FF:000011">
    <property type="entry name" value="Mitochondrial Rho GTPase"/>
    <property type="match status" value="1"/>
</dbReference>
<dbReference type="InterPro" id="IPR002048">
    <property type="entry name" value="EF_hand_dom"/>
</dbReference>
<evidence type="ECO:0000256" key="2">
    <source>
        <dbReference type="ARBA" id="ARBA00007981"/>
    </source>
</evidence>
<evidence type="ECO:0000256" key="10">
    <source>
        <dbReference type="ARBA" id="ARBA00022989"/>
    </source>
</evidence>
<keyword evidence="7" id="KW-1000">Mitochondrion outer membrane</keyword>
<evidence type="ECO:0000256" key="15">
    <source>
        <dbReference type="SAM" id="Phobius"/>
    </source>
</evidence>
<evidence type="ECO:0000256" key="8">
    <source>
        <dbReference type="ARBA" id="ARBA00022801"/>
    </source>
</evidence>
<keyword evidence="18" id="KW-1185">Reference proteome</keyword>
<evidence type="ECO:0000256" key="5">
    <source>
        <dbReference type="ARBA" id="ARBA00022737"/>
    </source>
</evidence>
<dbReference type="GO" id="GO:0005741">
    <property type="term" value="C:mitochondrial outer membrane"/>
    <property type="evidence" value="ECO:0007669"/>
    <property type="project" value="UniProtKB-SubCell"/>
</dbReference>
<dbReference type="PROSITE" id="PS50222">
    <property type="entry name" value="EF_HAND_2"/>
    <property type="match status" value="1"/>
</dbReference>
<keyword evidence="10 15" id="KW-1133">Transmembrane helix</keyword>
<comment type="subcellular location">
    <subcellularLocation>
        <location evidence="1">Mitochondrion outer membrane</location>
        <topology evidence="1">Single-pass type IV membrane protein</topology>
    </subcellularLocation>
</comment>
<feature type="domain" description="EF-hand" evidence="16">
    <location>
        <begin position="135"/>
        <end position="170"/>
    </location>
</feature>
<organism evidence="17 18">
    <name type="scientific">Corchorus capsularis</name>
    <name type="common">Jute</name>
    <dbReference type="NCBI Taxonomy" id="210143"/>
    <lineage>
        <taxon>Eukaryota</taxon>
        <taxon>Viridiplantae</taxon>
        <taxon>Streptophyta</taxon>
        <taxon>Embryophyta</taxon>
        <taxon>Tracheophyta</taxon>
        <taxon>Spermatophyta</taxon>
        <taxon>Magnoliopsida</taxon>
        <taxon>eudicotyledons</taxon>
        <taxon>Gunneridae</taxon>
        <taxon>Pentapetalae</taxon>
        <taxon>rosids</taxon>
        <taxon>malvids</taxon>
        <taxon>Malvales</taxon>
        <taxon>Malvaceae</taxon>
        <taxon>Grewioideae</taxon>
        <taxon>Apeibeae</taxon>
        <taxon>Corchorus</taxon>
    </lineage>
</organism>
<dbReference type="GO" id="GO:0016787">
    <property type="term" value="F:hydrolase activity"/>
    <property type="evidence" value="ECO:0007669"/>
    <property type="project" value="UniProtKB-KW"/>
</dbReference>
<feature type="transmembrane region" description="Helical" evidence="15">
    <location>
        <begin position="358"/>
        <end position="377"/>
    </location>
</feature>
<dbReference type="SUPFAM" id="SSF47473">
    <property type="entry name" value="EF-hand"/>
    <property type="match status" value="1"/>
</dbReference>
<evidence type="ECO:0000256" key="6">
    <source>
        <dbReference type="ARBA" id="ARBA00022741"/>
    </source>
</evidence>
<evidence type="ECO:0000313" key="18">
    <source>
        <dbReference type="Proteomes" id="UP000188268"/>
    </source>
</evidence>
<comment type="caution">
    <text evidence="17">The sequence shown here is derived from an EMBL/GenBank/DDBJ whole genome shotgun (WGS) entry which is preliminary data.</text>
</comment>
<evidence type="ECO:0000256" key="13">
    <source>
        <dbReference type="ARBA" id="ARBA00023136"/>
    </source>
</evidence>
<keyword evidence="9" id="KW-0106">Calcium</keyword>
<feature type="compositionally biased region" description="Polar residues" evidence="14">
    <location>
        <begin position="326"/>
        <end position="335"/>
    </location>
</feature>
<dbReference type="AlphaFoldDB" id="A0A1R3GLS5"/>
<keyword evidence="13 15" id="KW-0472">Membrane</keyword>
<dbReference type="InterPro" id="IPR011992">
    <property type="entry name" value="EF-hand-dom_pair"/>
</dbReference>
<evidence type="ECO:0000256" key="7">
    <source>
        <dbReference type="ARBA" id="ARBA00022787"/>
    </source>
</evidence>
<dbReference type="Gene3D" id="1.10.238.10">
    <property type="entry name" value="EF-hand"/>
    <property type="match status" value="1"/>
</dbReference>
<dbReference type="InterPro" id="IPR027417">
    <property type="entry name" value="P-loop_NTPase"/>
</dbReference>
<sequence length="405" mass="44720">MGKALTPEGKFGVRVVVAGDQGTGKSSLIVTIATDDASPTNLPPLLPPTRLPENITIIDTSSNPEDRGKLEHELKQADVIVLTYACDEPETFNRLTTFWIPKLRQLESKIPVIIAGLIYPTNPLFDQKSETLTPRLVRALKRIFILCDQERDGVLSDAEFHDFHVKCLDSETPLGTSEIIGVKNMVKDKLPEGVDEEKNGLTLIGFLLLHALFIENGRIEATWNAIRKFGYNTDIKLSDDLIPRGIQKTLIFKREIPEDGVSKVLFGKDLLAACDIAIFVYDSSDESSWKAAAELLEDVAGHGEDTGYEMPCLIVATKSDLDQIPMSIQDSTRNPHLSIPETEDGRSRKENRLRKRSLMVVSIGAAAVAIVGLVHFARCPVLSCPKISKMKSQDALRKQVHLSDA</sequence>
<gene>
    <name evidence="17" type="ORF">CCACVL1_25197</name>
</gene>